<evidence type="ECO:0000256" key="2">
    <source>
        <dbReference type="ARBA" id="ARBA00009544"/>
    </source>
</evidence>
<evidence type="ECO:0000256" key="5">
    <source>
        <dbReference type="ARBA" id="ARBA00023157"/>
    </source>
</evidence>
<dbReference type="GO" id="GO:0052040">
    <property type="term" value="P:symbiont-mediated perturbation of host programmed cell death"/>
    <property type="evidence" value="ECO:0007669"/>
    <property type="project" value="UniProtKB-UniRule"/>
</dbReference>
<evidence type="ECO:0000256" key="7">
    <source>
        <dbReference type="SAM" id="MobiDB-lite"/>
    </source>
</evidence>
<dbReference type="EMBL" id="DS028163">
    <property type="protein sequence ID" value="EEY65240.1"/>
    <property type="molecule type" value="Genomic_DNA"/>
</dbReference>
<organism evidence="9 10">
    <name type="scientific">Phytophthora infestans (strain T30-4)</name>
    <name type="common">Potato late blight agent</name>
    <dbReference type="NCBI Taxonomy" id="403677"/>
    <lineage>
        <taxon>Eukaryota</taxon>
        <taxon>Sar</taxon>
        <taxon>Stramenopiles</taxon>
        <taxon>Oomycota</taxon>
        <taxon>Peronosporomycetes</taxon>
        <taxon>Peronosporales</taxon>
        <taxon>Peronosporaceae</taxon>
        <taxon>Phytophthora</taxon>
    </lineage>
</organism>
<sequence length="165" mass="16453">MKSFVAAIAIAALASEASAATCGSSVLSALLTNANIQQCGTDSGYAFTAAEIPDQATIDKMCASTACNTLLADVQAMNLEECQLPVGPGINLKADLVDYVPANCPSTAAPSPDSPATEAPTPATEAPSLDSPATDAPVVDTPTTPDNSTNQADPTAAPTKTPIAC</sequence>
<evidence type="ECO:0000256" key="1">
    <source>
        <dbReference type="ARBA" id="ARBA00004613"/>
    </source>
</evidence>
<dbReference type="SUPFAM" id="SSF48647">
    <property type="entry name" value="Fungal elicitin"/>
    <property type="match status" value="1"/>
</dbReference>
<dbReference type="GO" id="GO:0005576">
    <property type="term" value="C:extracellular region"/>
    <property type="evidence" value="ECO:0007669"/>
    <property type="project" value="UniProtKB-SubCell"/>
</dbReference>
<feature type="chain" id="PRO_5003013730" description="Elicitin" evidence="8">
    <location>
        <begin position="20"/>
        <end position="165"/>
    </location>
</feature>
<dbReference type="InterPro" id="IPR002200">
    <property type="entry name" value="Elicitin"/>
</dbReference>
<evidence type="ECO:0000313" key="10">
    <source>
        <dbReference type="Proteomes" id="UP000006643"/>
    </source>
</evidence>
<comment type="similarity">
    <text evidence="2 6">Belongs to the elicitin family.</text>
</comment>
<dbReference type="Gene3D" id="1.10.239.10">
    <property type="entry name" value="Elicitin domain"/>
    <property type="match status" value="1"/>
</dbReference>
<comment type="function">
    <text evidence="6">Induces local and distal defense responses (incompatible hypersensitive reaction) in plants from the solanaceae and cruciferae families. Elicits leaf necrosis and causes the accumulation of pathogenesis-related proteins. Might interact with the lipidic molecules of the plasma membrane.</text>
</comment>
<evidence type="ECO:0000256" key="6">
    <source>
        <dbReference type="RuleBase" id="RU368111"/>
    </source>
</evidence>
<proteinExistence type="inferred from homology"/>
<dbReference type="KEGG" id="pif:PITG_16873"/>
<evidence type="ECO:0000256" key="4">
    <source>
        <dbReference type="ARBA" id="ARBA00022978"/>
    </source>
</evidence>
<dbReference type="SMART" id="SM01187">
    <property type="entry name" value="Elicitin"/>
    <property type="match status" value="1"/>
</dbReference>
<dbReference type="Proteomes" id="UP000006643">
    <property type="component" value="Unassembled WGS sequence"/>
</dbReference>
<evidence type="ECO:0000313" key="9">
    <source>
        <dbReference type="EMBL" id="EEY65240.1"/>
    </source>
</evidence>
<keyword evidence="3 6" id="KW-0964">Secreted</keyword>
<keyword evidence="8" id="KW-0732">Signal</keyword>
<evidence type="ECO:0000256" key="3">
    <source>
        <dbReference type="ARBA" id="ARBA00022525"/>
    </source>
</evidence>
<feature type="compositionally biased region" description="Low complexity" evidence="7">
    <location>
        <begin position="107"/>
        <end position="146"/>
    </location>
</feature>
<accession>D0NUA7</accession>
<dbReference type="OrthoDB" id="119990at2759"/>
<dbReference type="HOGENOM" id="CLU_087770_2_2_1"/>
<feature type="signal peptide" evidence="8">
    <location>
        <begin position="1"/>
        <end position="19"/>
    </location>
</feature>
<dbReference type="AlphaFoldDB" id="D0NUA7"/>
<dbReference type="RefSeq" id="XP_002897304.1">
    <property type="nucleotide sequence ID" value="XM_002897258.1"/>
</dbReference>
<dbReference type="Pfam" id="PF00964">
    <property type="entry name" value="Elicitin"/>
    <property type="match status" value="1"/>
</dbReference>
<keyword evidence="5 6" id="KW-1015">Disulfide bond</keyword>
<gene>
    <name evidence="9" type="ORF">PITG_16873</name>
</gene>
<evidence type="ECO:0000256" key="8">
    <source>
        <dbReference type="SAM" id="SignalP"/>
    </source>
</evidence>
<dbReference type="eggNOG" id="ENOG502SQDZ">
    <property type="taxonomic scope" value="Eukaryota"/>
</dbReference>
<feature type="region of interest" description="Disordered" evidence="7">
    <location>
        <begin position="107"/>
        <end position="165"/>
    </location>
</feature>
<keyword evidence="10" id="KW-1185">Reference proteome</keyword>
<protein>
    <recommendedName>
        <fullName evidence="6">Elicitin</fullName>
    </recommendedName>
</protein>
<reference evidence="10" key="1">
    <citation type="journal article" date="2009" name="Nature">
        <title>Genome sequence and analysis of the Irish potato famine pathogen Phytophthora infestans.</title>
        <authorList>
            <consortium name="The Broad Institute Genome Sequencing Platform"/>
            <person name="Haas B.J."/>
            <person name="Kamoun S."/>
            <person name="Zody M.C."/>
            <person name="Jiang R.H."/>
            <person name="Handsaker R.E."/>
            <person name="Cano L.M."/>
            <person name="Grabherr M."/>
            <person name="Kodira C.D."/>
            <person name="Raffaele S."/>
            <person name="Torto-Alalibo T."/>
            <person name="Bozkurt T.O."/>
            <person name="Ah-Fong A.M."/>
            <person name="Alvarado L."/>
            <person name="Anderson V.L."/>
            <person name="Armstrong M.R."/>
            <person name="Avrova A."/>
            <person name="Baxter L."/>
            <person name="Beynon J."/>
            <person name="Boevink P.C."/>
            <person name="Bollmann S.R."/>
            <person name="Bos J.I."/>
            <person name="Bulone V."/>
            <person name="Cai G."/>
            <person name="Cakir C."/>
            <person name="Carrington J.C."/>
            <person name="Chawner M."/>
            <person name="Conti L."/>
            <person name="Costanzo S."/>
            <person name="Ewan R."/>
            <person name="Fahlgren N."/>
            <person name="Fischbach M.A."/>
            <person name="Fugelstad J."/>
            <person name="Gilroy E.M."/>
            <person name="Gnerre S."/>
            <person name="Green P.J."/>
            <person name="Grenville-Briggs L.J."/>
            <person name="Griffith J."/>
            <person name="Grunwald N.J."/>
            <person name="Horn K."/>
            <person name="Horner N.R."/>
            <person name="Hu C.H."/>
            <person name="Huitema E."/>
            <person name="Jeong D.H."/>
            <person name="Jones A.M."/>
            <person name="Jones J.D."/>
            <person name="Jones R.W."/>
            <person name="Karlsson E.K."/>
            <person name="Kunjeti S.G."/>
            <person name="Lamour K."/>
            <person name="Liu Z."/>
            <person name="Ma L."/>
            <person name="Maclean D."/>
            <person name="Chibucos M.C."/>
            <person name="McDonald H."/>
            <person name="McWalters J."/>
            <person name="Meijer H.J."/>
            <person name="Morgan W."/>
            <person name="Morris P.F."/>
            <person name="Munro C.A."/>
            <person name="O'Neill K."/>
            <person name="Ospina-Giraldo M."/>
            <person name="Pinzon A."/>
            <person name="Pritchard L."/>
            <person name="Ramsahoye B."/>
            <person name="Ren Q."/>
            <person name="Restrepo S."/>
            <person name="Roy S."/>
            <person name="Sadanandom A."/>
            <person name="Savidor A."/>
            <person name="Schornack S."/>
            <person name="Schwartz D.C."/>
            <person name="Schumann U.D."/>
            <person name="Schwessinger B."/>
            <person name="Seyer L."/>
            <person name="Sharpe T."/>
            <person name="Silvar C."/>
            <person name="Song J."/>
            <person name="Studholme D.J."/>
            <person name="Sykes S."/>
            <person name="Thines M."/>
            <person name="van de Vondervoort P.J."/>
            <person name="Phuntumart V."/>
            <person name="Wawra S."/>
            <person name="Weide R."/>
            <person name="Win J."/>
            <person name="Young C."/>
            <person name="Zhou S."/>
            <person name="Fry W."/>
            <person name="Meyers B.C."/>
            <person name="van West P."/>
            <person name="Ristaino J."/>
            <person name="Govers F."/>
            <person name="Birch P.R."/>
            <person name="Whisson S.C."/>
            <person name="Judelson H.S."/>
            <person name="Nusbaum C."/>
        </authorList>
    </citation>
    <scope>NUCLEOTIDE SEQUENCE [LARGE SCALE GENOMIC DNA]</scope>
    <source>
        <strain evidence="10">T30-4</strain>
    </source>
</reference>
<dbReference type="GeneID" id="9469430"/>
<comment type="subcellular location">
    <subcellularLocation>
        <location evidence="1 6">Secreted</location>
    </subcellularLocation>
</comment>
<dbReference type="InParanoid" id="D0NUA7"/>
<dbReference type="OMA" id="KMCASAA"/>
<dbReference type="InterPro" id="IPR036470">
    <property type="entry name" value="Elicitin_sf"/>
</dbReference>
<keyword evidence="4 6" id="KW-0928">Hypersensitive response elicitation</keyword>
<name>D0NUA7_PHYIT</name>
<dbReference type="VEuPathDB" id="FungiDB:PITG_16873"/>